<dbReference type="Proteomes" id="UP001152759">
    <property type="component" value="Chromosome 4"/>
</dbReference>
<evidence type="ECO:0000256" key="8">
    <source>
        <dbReference type="ARBA" id="ARBA00040593"/>
    </source>
</evidence>
<dbReference type="GO" id="GO:0005886">
    <property type="term" value="C:plasma membrane"/>
    <property type="evidence" value="ECO:0007669"/>
    <property type="project" value="UniProtKB-SubCell"/>
</dbReference>
<evidence type="ECO:0000256" key="9">
    <source>
        <dbReference type="ARBA" id="ARBA00042540"/>
    </source>
</evidence>
<keyword evidence="6 11" id="KW-1133">Transmembrane helix</keyword>
<evidence type="ECO:0000256" key="6">
    <source>
        <dbReference type="ARBA" id="ARBA00022989"/>
    </source>
</evidence>
<evidence type="ECO:0000256" key="3">
    <source>
        <dbReference type="ARBA" id="ARBA00022475"/>
    </source>
</evidence>
<organism evidence="12 13">
    <name type="scientific">Bemisia tabaci</name>
    <name type="common">Sweetpotato whitefly</name>
    <name type="synonym">Aleurodes tabaci</name>
    <dbReference type="NCBI Taxonomy" id="7038"/>
    <lineage>
        <taxon>Eukaryota</taxon>
        <taxon>Metazoa</taxon>
        <taxon>Ecdysozoa</taxon>
        <taxon>Arthropoda</taxon>
        <taxon>Hexapoda</taxon>
        <taxon>Insecta</taxon>
        <taxon>Pterygota</taxon>
        <taxon>Neoptera</taxon>
        <taxon>Paraneoptera</taxon>
        <taxon>Hemiptera</taxon>
        <taxon>Sternorrhyncha</taxon>
        <taxon>Aleyrodoidea</taxon>
        <taxon>Aleyrodidae</taxon>
        <taxon>Aleyrodinae</taxon>
        <taxon>Bemisia</taxon>
    </lineage>
</organism>
<evidence type="ECO:0000256" key="2">
    <source>
        <dbReference type="ARBA" id="ARBA00006939"/>
    </source>
</evidence>
<keyword evidence="3" id="KW-1003">Cell membrane</keyword>
<evidence type="ECO:0000313" key="12">
    <source>
        <dbReference type="EMBL" id="CAH0389573.1"/>
    </source>
</evidence>
<keyword evidence="7 11" id="KW-0472">Membrane</keyword>
<dbReference type="PANTHER" id="PTHR11040">
    <property type="entry name" value="ZINC/IRON TRANSPORTER"/>
    <property type="match status" value="1"/>
</dbReference>
<accession>A0A9P0ADP5</accession>
<evidence type="ECO:0000256" key="4">
    <source>
        <dbReference type="ARBA" id="ARBA00022692"/>
    </source>
</evidence>
<gene>
    <name evidence="12" type="ORF">BEMITA_LOCUS8387</name>
</gene>
<reference evidence="12" key="1">
    <citation type="submission" date="2021-12" db="EMBL/GenBank/DDBJ databases">
        <authorList>
            <person name="King R."/>
        </authorList>
    </citation>
    <scope>NUCLEOTIDE SEQUENCE</scope>
</reference>
<evidence type="ECO:0000256" key="11">
    <source>
        <dbReference type="SAM" id="Phobius"/>
    </source>
</evidence>
<comment type="subcellular location">
    <subcellularLocation>
        <location evidence="1">Cell membrane</location>
        <topology evidence="1">Multi-pass membrane protein</topology>
    </subcellularLocation>
</comment>
<name>A0A9P0ADP5_BEMTA</name>
<evidence type="ECO:0000256" key="10">
    <source>
        <dbReference type="ARBA" id="ARBA00042973"/>
    </source>
</evidence>
<comment type="similarity">
    <text evidence="2">Belongs to the ZIP transporter (TC 2.A.5) family.</text>
</comment>
<sequence length="221" mass="24023">MLPNYGPVTQTILGTAFTWGLTALGAGVIIFIKGSHRKFLDASLGFASGVMIAASFWSLLAPAIEMAENSGSYGKNGAFAFVPVAIGFFIGSLFVFLTDHCISMFGLCSVGNVISMHKDRQRKNTQNFDYNSAYSKKCDYDDTTTIEGFSAYASDVYRRKTDREVKPEYTSEKSKIEDSHWKRILLLVIAITVHNIPEGLAVGVAFGAVGSTPSASFENAR</sequence>
<dbReference type="EMBL" id="OU963865">
    <property type="protein sequence ID" value="CAH0389573.1"/>
    <property type="molecule type" value="Genomic_DNA"/>
</dbReference>
<keyword evidence="4 11" id="KW-0812">Transmembrane</keyword>
<protein>
    <recommendedName>
        <fullName evidence="8">Zinc transporter ZIP11</fullName>
    </recommendedName>
    <alternativeName>
        <fullName evidence="9">Solute carrier family 39 member 11</fullName>
    </alternativeName>
    <alternativeName>
        <fullName evidence="10">Zrt- and Irt-like protein 11</fullName>
    </alternativeName>
</protein>
<dbReference type="Pfam" id="PF02535">
    <property type="entry name" value="Zip"/>
    <property type="match status" value="1"/>
</dbReference>
<evidence type="ECO:0000313" key="13">
    <source>
        <dbReference type="Proteomes" id="UP001152759"/>
    </source>
</evidence>
<feature type="transmembrane region" description="Helical" evidence="11">
    <location>
        <begin position="76"/>
        <end position="97"/>
    </location>
</feature>
<dbReference type="AlphaFoldDB" id="A0A9P0ADP5"/>
<feature type="transmembrane region" description="Helical" evidence="11">
    <location>
        <begin position="12"/>
        <end position="32"/>
    </location>
</feature>
<feature type="transmembrane region" description="Helical" evidence="11">
    <location>
        <begin position="184"/>
        <end position="209"/>
    </location>
</feature>
<proteinExistence type="inferred from homology"/>
<dbReference type="InterPro" id="IPR003689">
    <property type="entry name" value="ZIP"/>
</dbReference>
<keyword evidence="13" id="KW-1185">Reference proteome</keyword>
<evidence type="ECO:0000256" key="1">
    <source>
        <dbReference type="ARBA" id="ARBA00004651"/>
    </source>
</evidence>
<dbReference type="PANTHER" id="PTHR11040:SF211">
    <property type="entry name" value="ZINC TRANSPORTER ZIP11"/>
    <property type="match status" value="1"/>
</dbReference>
<evidence type="ECO:0000256" key="7">
    <source>
        <dbReference type="ARBA" id="ARBA00023136"/>
    </source>
</evidence>
<dbReference type="GO" id="GO:0005385">
    <property type="term" value="F:zinc ion transmembrane transporter activity"/>
    <property type="evidence" value="ECO:0007669"/>
    <property type="project" value="TreeGrafter"/>
</dbReference>
<feature type="transmembrane region" description="Helical" evidence="11">
    <location>
        <begin position="44"/>
        <end position="64"/>
    </location>
</feature>
<evidence type="ECO:0000256" key="5">
    <source>
        <dbReference type="ARBA" id="ARBA00022833"/>
    </source>
</evidence>
<keyword evidence="5" id="KW-0862">Zinc</keyword>